<evidence type="ECO:0000313" key="2">
    <source>
        <dbReference type="Proteomes" id="UP000176186"/>
    </source>
</evidence>
<name>A0A1F6BF32_9BACT</name>
<gene>
    <name evidence="1" type="ORF">A2363_03375</name>
</gene>
<evidence type="ECO:0000313" key="1">
    <source>
        <dbReference type="EMBL" id="OGG35541.1"/>
    </source>
</evidence>
<protein>
    <recommendedName>
        <fullName evidence="3">Polymerase nucleotidyl transferase domain-containing protein</fullName>
    </recommendedName>
</protein>
<dbReference type="AlphaFoldDB" id="A0A1F6BF32"/>
<dbReference type="EMBL" id="MFKE01000013">
    <property type="protein sequence ID" value="OGG35541.1"/>
    <property type="molecule type" value="Genomic_DNA"/>
</dbReference>
<dbReference type="STRING" id="1798401.A2363_03375"/>
<accession>A0A1F6BF32</accession>
<organism evidence="1 2">
    <name type="scientific">Candidatus Gottesmanbacteria bacterium RIFOXYB1_FULL_47_11</name>
    <dbReference type="NCBI Taxonomy" id="1798401"/>
    <lineage>
        <taxon>Bacteria</taxon>
        <taxon>Candidatus Gottesmaniibacteriota</taxon>
    </lineage>
</organism>
<evidence type="ECO:0008006" key="3">
    <source>
        <dbReference type="Google" id="ProtNLM"/>
    </source>
</evidence>
<sequence>MNLRSGDLPPLKLEMNPSMFYEKLSGIDKQNVQELVHQFGVSATALDLHGAVIGIGGTLTKPAPRKDADLIVLLYDSLGRQYHDAVKVFSRFQELVTKAVQLGSGLAIEEINPPKRDHMYEEHGLTLDDGHILVRPKNGIIIDLIPVHATDLAEFRKKEYEQYSVLGYF</sequence>
<proteinExistence type="predicted"/>
<comment type="caution">
    <text evidence="1">The sequence shown here is derived from an EMBL/GenBank/DDBJ whole genome shotgun (WGS) entry which is preliminary data.</text>
</comment>
<dbReference type="Proteomes" id="UP000176186">
    <property type="component" value="Unassembled WGS sequence"/>
</dbReference>
<reference evidence="1 2" key="1">
    <citation type="journal article" date="2016" name="Nat. Commun.">
        <title>Thousands of microbial genomes shed light on interconnected biogeochemical processes in an aquifer system.</title>
        <authorList>
            <person name="Anantharaman K."/>
            <person name="Brown C.T."/>
            <person name="Hug L.A."/>
            <person name="Sharon I."/>
            <person name="Castelle C.J."/>
            <person name="Probst A.J."/>
            <person name="Thomas B.C."/>
            <person name="Singh A."/>
            <person name="Wilkins M.J."/>
            <person name="Karaoz U."/>
            <person name="Brodie E.L."/>
            <person name="Williams K.H."/>
            <person name="Hubbard S.S."/>
            <person name="Banfield J.F."/>
        </authorList>
    </citation>
    <scope>NUCLEOTIDE SEQUENCE [LARGE SCALE GENOMIC DNA]</scope>
</reference>